<organism evidence="5 6">
    <name type="scientific">Pseudogulbenkiania ferrooxidans 2002</name>
    <dbReference type="NCBI Taxonomy" id="279714"/>
    <lineage>
        <taxon>Bacteria</taxon>
        <taxon>Pseudomonadati</taxon>
        <taxon>Pseudomonadota</taxon>
        <taxon>Betaproteobacteria</taxon>
        <taxon>Neisseriales</taxon>
        <taxon>Chromobacteriaceae</taxon>
        <taxon>Pseudogulbenkiania</taxon>
    </lineage>
</organism>
<evidence type="ECO:0000256" key="2">
    <source>
        <dbReference type="SAM" id="MobiDB-lite"/>
    </source>
</evidence>
<feature type="chain" id="PRO_5002893656" evidence="3">
    <location>
        <begin position="20"/>
        <end position="245"/>
    </location>
</feature>
<feature type="domain" description="Transglycosylase SLT" evidence="4">
    <location>
        <begin position="106"/>
        <end position="203"/>
    </location>
</feature>
<dbReference type="PROSITE" id="PS00922">
    <property type="entry name" value="TRANSGLYCOSYLASE"/>
    <property type="match status" value="1"/>
</dbReference>
<dbReference type="InterPro" id="IPR000189">
    <property type="entry name" value="Transglyc_AS"/>
</dbReference>
<dbReference type="Proteomes" id="UP000003165">
    <property type="component" value="Unassembled WGS sequence"/>
</dbReference>
<dbReference type="Pfam" id="PF01464">
    <property type="entry name" value="SLT"/>
    <property type="match status" value="1"/>
</dbReference>
<accession>B9YY41</accession>
<sequence length="245" mass="26621" precursor="true">MKPRLMLLFALLVSGYARADLYGYVDAQGQAHLANYPVDERYQLFQRGSSPTPEPAERSAVLADATTPGLGATLSSDSRPPDPVSVSEASPAPFDPQLAARFSRLISRTAREFGLDVQLLHSIVTVESAYNPLAISPKGAIGLMQVMPATGKRFGITALTDPRQNLLAGARYLRFLLERFNHDLPLVIAAYNAGEGAVQKYRNTIPPFRETRDYVAKVLASYQQRKGGESGTRVRAVFTPDAAGL</sequence>
<dbReference type="AlphaFoldDB" id="B9YY41"/>
<dbReference type="GO" id="GO:0016020">
    <property type="term" value="C:membrane"/>
    <property type="evidence" value="ECO:0007669"/>
    <property type="project" value="InterPro"/>
</dbReference>
<comment type="caution">
    <text evidence="5">The sequence shown here is derived from an EMBL/GenBank/DDBJ whole genome shotgun (WGS) entry which is preliminary data.</text>
</comment>
<dbReference type="CDD" id="cd00254">
    <property type="entry name" value="LT-like"/>
    <property type="match status" value="1"/>
</dbReference>
<evidence type="ECO:0000256" key="3">
    <source>
        <dbReference type="SAM" id="SignalP"/>
    </source>
</evidence>
<name>B9YY41_9NEIS</name>
<feature type="region of interest" description="Disordered" evidence="2">
    <location>
        <begin position="70"/>
        <end position="92"/>
    </location>
</feature>
<reference evidence="5 6" key="1">
    <citation type="submission" date="2009-02" db="EMBL/GenBank/DDBJ databases">
        <title>Sequencing of the draft genome and assembly of Lutiella nitroferrum 2002.</title>
        <authorList>
            <consortium name="US DOE Joint Genome Institute (JGI-PGF)"/>
            <person name="Lucas S."/>
            <person name="Copeland A."/>
            <person name="Lapidus A."/>
            <person name="Glavina del Rio T."/>
            <person name="Tice H."/>
            <person name="Bruce D."/>
            <person name="Goodwin L."/>
            <person name="Pitluck S."/>
            <person name="Larimer F."/>
            <person name="Land M.L."/>
            <person name="Hauser L."/>
            <person name="Coates J.D."/>
        </authorList>
    </citation>
    <scope>NUCLEOTIDE SEQUENCE [LARGE SCALE GENOMIC DNA]</scope>
    <source>
        <strain evidence="5 6">2002</strain>
    </source>
</reference>
<evidence type="ECO:0000313" key="5">
    <source>
        <dbReference type="EMBL" id="EEG10044.1"/>
    </source>
</evidence>
<dbReference type="PANTHER" id="PTHR37423">
    <property type="entry name" value="SOLUBLE LYTIC MUREIN TRANSGLYCOSYLASE-RELATED"/>
    <property type="match status" value="1"/>
</dbReference>
<dbReference type="PANTHER" id="PTHR37423:SF2">
    <property type="entry name" value="MEMBRANE-BOUND LYTIC MUREIN TRANSGLYCOSYLASE C"/>
    <property type="match status" value="1"/>
</dbReference>
<protein>
    <submittedName>
        <fullName evidence="5">Lytic transglycosylase catalytic</fullName>
    </submittedName>
</protein>
<dbReference type="eggNOG" id="COG0741">
    <property type="taxonomic scope" value="Bacteria"/>
</dbReference>
<evidence type="ECO:0000259" key="4">
    <source>
        <dbReference type="Pfam" id="PF01464"/>
    </source>
</evidence>
<dbReference type="EMBL" id="ACIS01000001">
    <property type="protein sequence ID" value="EEG10044.1"/>
    <property type="molecule type" value="Genomic_DNA"/>
</dbReference>
<dbReference type="InterPro" id="IPR008258">
    <property type="entry name" value="Transglycosylase_SLT_dom_1"/>
</dbReference>
<keyword evidence="3" id="KW-0732">Signal</keyword>
<dbReference type="GO" id="GO:0008933">
    <property type="term" value="F:peptidoglycan lytic transglycosylase activity"/>
    <property type="evidence" value="ECO:0007669"/>
    <property type="project" value="InterPro"/>
</dbReference>
<proteinExistence type="inferred from homology"/>
<dbReference type="InterPro" id="IPR023346">
    <property type="entry name" value="Lysozyme-like_dom_sf"/>
</dbReference>
<dbReference type="SUPFAM" id="SSF53955">
    <property type="entry name" value="Lysozyme-like"/>
    <property type="match status" value="1"/>
</dbReference>
<evidence type="ECO:0000313" key="6">
    <source>
        <dbReference type="Proteomes" id="UP000003165"/>
    </source>
</evidence>
<evidence type="ECO:0000256" key="1">
    <source>
        <dbReference type="ARBA" id="ARBA00007734"/>
    </source>
</evidence>
<dbReference type="Gene3D" id="1.10.530.10">
    <property type="match status" value="1"/>
</dbReference>
<feature type="signal peptide" evidence="3">
    <location>
        <begin position="1"/>
        <end position="19"/>
    </location>
</feature>
<keyword evidence="6" id="KW-1185">Reference proteome</keyword>
<dbReference type="RefSeq" id="WP_008952046.1">
    <property type="nucleotide sequence ID" value="NZ_ACIS01000001.1"/>
</dbReference>
<comment type="similarity">
    <text evidence="1">Belongs to the transglycosylase Slt family.</text>
</comment>
<gene>
    <name evidence="5" type="ORF">FuraDRAFT_0026</name>
</gene>
<dbReference type="GO" id="GO:0000270">
    <property type="term" value="P:peptidoglycan metabolic process"/>
    <property type="evidence" value="ECO:0007669"/>
    <property type="project" value="InterPro"/>
</dbReference>